<keyword evidence="1" id="KW-0732">Signal</keyword>
<dbReference type="Proteomes" id="UP001516662">
    <property type="component" value="Unassembled WGS sequence"/>
</dbReference>
<evidence type="ECO:0000313" key="3">
    <source>
        <dbReference type="Proteomes" id="UP001516662"/>
    </source>
</evidence>
<feature type="signal peptide" evidence="1">
    <location>
        <begin position="1"/>
        <end position="21"/>
    </location>
</feature>
<proteinExistence type="predicted"/>
<dbReference type="RefSeq" id="WP_193538892.1">
    <property type="nucleotide sequence ID" value="NZ_JADCLJ010000024.1"/>
</dbReference>
<evidence type="ECO:0008006" key="4">
    <source>
        <dbReference type="Google" id="ProtNLM"/>
    </source>
</evidence>
<evidence type="ECO:0000256" key="1">
    <source>
        <dbReference type="SAM" id="SignalP"/>
    </source>
</evidence>
<organism evidence="2 3">
    <name type="scientific">Litchfieldia luteola</name>
    <dbReference type="NCBI Taxonomy" id="682179"/>
    <lineage>
        <taxon>Bacteria</taxon>
        <taxon>Bacillati</taxon>
        <taxon>Bacillota</taxon>
        <taxon>Bacilli</taxon>
        <taxon>Bacillales</taxon>
        <taxon>Bacillaceae</taxon>
        <taxon>Litchfieldia</taxon>
    </lineage>
</organism>
<keyword evidence="3" id="KW-1185">Reference proteome</keyword>
<accession>A0ABR9QMY4</accession>
<sequence>MKNYIKLLLFTIVILSGCQMSDTLTFVGESESWSAEVILHQTSGKESEDIILKYKDDNFEDVGSIKYKLEAPRWGTGQEGVELNNSGVYKSEGVSLNERKTSEKAELIITIEWNNNSETILLKYK</sequence>
<gene>
    <name evidence="2" type="ORF">IMZ08_17600</name>
</gene>
<protein>
    <recommendedName>
        <fullName evidence="4">Lipoprotein</fullName>
    </recommendedName>
</protein>
<comment type="caution">
    <text evidence="2">The sequence shown here is derived from an EMBL/GenBank/DDBJ whole genome shotgun (WGS) entry which is preliminary data.</text>
</comment>
<feature type="chain" id="PRO_5046658165" description="Lipoprotein" evidence="1">
    <location>
        <begin position="22"/>
        <end position="125"/>
    </location>
</feature>
<name>A0ABR9QMY4_9BACI</name>
<dbReference type="PROSITE" id="PS51257">
    <property type="entry name" value="PROKAR_LIPOPROTEIN"/>
    <property type="match status" value="1"/>
</dbReference>
<reference evidence="2 3" key="1">
    <citation type="submission" date="2020-10" db="EMBL/GenBank/DDBJ databases">
        <title>Bacillus sp. HD4P25, an endophyte from a halophyte.</title>
        <authorList>
            <person name="Sun J.-Q."/>
        </authorList>
    </citation>
    <scope>NUCLEOTIDE SEQUENCE [LARGE SCALE GENOMIC DNA]</scope>
    <source>
        <strain evidence="2 3">YIM 93174</strain>
    </source>
</reference>
<dbReference type="EMBL" id="JADCLJ010000024">
    <property type="protein sequence ID" value="MBE4909853.1"/>
    <property type="molecule type" value="Genomic_DNA"/>
</dbReference>
<evidence type="ECO:0000313" key="2">
    <source>
        <dbReference type="EMBL" id="MBE4909853.1"/>
    </source>
</evidence>